<dbReference type="SUPFAM" id="SSF81660">
    <property type="entry name" value="Metal cation-transporting ATPase, ATP-binding domain N"/>
    <property type="match status" value="1"/>
</dbReference>
<dbReference type="InterPro" id="IPR044492">
    <property type="entry name" value="P_typ_ATPase_HD_dom"/>
</dbReference>
<dbReference type="EMBL" id="KN880433">
    <property type="protein sequence ID" value="KIY73969.1"/>
    <property type="molecule type" value="Genomic_DNA"/>
</dbReference>
<feature type="binding site" evidence="15">
    <location>
        <position position="585"/>
    </location>
    <ligand>
        <name>ATP</name>
        <dbReference type="ChEBI" id="CHEBI:30616"/>
    </ligand>
</feature>
<dbReference type="SUPFAM" id="SSF56784">
    <property type="entry name" value="HAD-like"/>
    <property type="match status" value="1"/>
</dbReference>
<gene>
    <name evidence="21" type="ORF">CYLTODRAFT_364994</name>
</gene>
<dbReference type="GO" id="GO:0005886">
    <property type="term" value="C:plasma membrane"/>
    <property type="evidence" value="ECO:0007669"/>
    <property type="project" value="TreeGrafter"/>
</dbReference>
<keyword evidence="7 15" id="KW-0067">ATP-binding</keyword>
<keyword evidence="10 17" id="KW-1133">Transmembrane helix</keyword>
<feature type="binding site" evidence="16">
    <location>
        <position position="586"/>
    </location>
    <ligand>
        <name>Mg(2+)</name>
        <dbReference type="ChEBI" id="CHEBI:18420"/>
    </ligand>
</feature>
<evidence type="ECO:0000256" key="3">
    <source>
        <dbReference type="ARBA" id="ARBA00022553"/>
    </source>
</evidence>
<dbReference type="SFLD" id="SFLDG00002">
    <property type="entry name" value="C1.7:_P-type_atpase_like"/>
    <property type="match status" value="1"/>
</dbReference>
<feature type="domain" description="P-type ATPase C-terminal" evidence="20">
    <location>
        <begin position="1096"/>
        <end position="1346"/>
    </location>
</feature>
<evidence type="ECO:0000313" key="22">
    <source>
        <dbReference type="Proteomes" id="UP000054007"/>
    </source>
</evidence>
<dbReference type="PANTHER" id="PTHR24092:SF153">
    <property type="entry name" value="PHOSPHOLIPID-TRANSPORTING ATPASE"/>
    <property type="match status" value="1"/>
</dbReference>
<feature type="transmembrane region" description="Helical" evidence="17">
    <location>
        <begin position="174"/>
        <end position="192"/>
    </location>
</feature>
<dbReference type="Gene3D" id="3.40.1110.10">
    <property type="entry name" value="Calcium-transporting ATPase, cytoplasmic domain N"/>
    <property type="match status" value="2"/>
</dbReference>
<keyword evidence="6 15" id="KW-0547">Nucleotide-binding</keyword>
<evidence type="ECO:0000256" key="16">
    <source>
        <dbReference type="PIRSR" id="PIRSR606539-3"/>
    </source>
</evidence>
<dbReference type="STRING" id="1314674.A0A0D7BUV6"/>
<dbReference type="EC" id="7.6.2.1" evidence="17"/>
<evidence type="ECO:0000256" key="7">
    <source>
        <dbReference type="ARBA" id="ARBA00022840"/>
    </source>
</evidence>
<dbReference type="Pfam" id="PF16209">
    <property type="entry name" value="PhoLip_ATPase_N"/>
    <property type="match status" value="1"/>
</dbReference>
<name>A0A0D7BUV6_9AGAR</name>
<dbReference type="SFLD" id="SFLDS00003">
    <property type="entry name" value="Haloacid_Dehalogenase"/>
    <property type="match status" value="1"/>
</dbReference>
<comment type="cofactor">
    <cofactor evidence="16">
        <name>Mg(2+)</name>
        <dbReference type="ChEBI" id="CHEBI:18420"/>
    </cofactor>
</comment>
<keyword evidence="3" id="KW-0597">Phosphoprotein</keyword>
<proteinExistence type="inferred from homology"/>
<feature type="transmembrane region" description="Helical" evidence="17">
    <location>
        <begin position="1245"/>
        <end position="1264"/>
    </location>
</feature>
<organism evidence="21 22">
    <name type="scientific">Cylindrobasidium torrendii FP15055 ss-10</name>
    <dbReference type="NCBI Taxonomy" id="1314674"/>
    <lineage>
        <taxon>Eukaryota</taxon>
        <taxon>Fungi</taxon>
        <taxon>Dikarya</taxon>
        <taxon>Basidiomycota</taxon>
        <taxon>Agaricomycotina</taxon>
        <taxon>Agaricomycetes</taxon>
        <taxon>Agaricomycetidae</taxon>
        <taxon>Agaricales</taxon>
        <taxon>Marasmiineae</taxon>
        <taxon>Physalacriaceae</taxon>
        <taxon>Cylindrobasidium</taxon>
    </lineage>
</organism>
<evidence type="ECO:0000256" key="18">
    <source>
        <dbReference type="SAM" id="MobiDB-lite"/>
    </source>
</evidence>
<feature type="transmembrane region" description="Helical" evidence="17">
    <location>
        <begin position="1312"/>
        <end position="1332"/>
    </location>
</feature>
<feature type="binding site" evidence="15">
    <location>
        <position position="902"/>
    </location>
    <ligand>
        <name>ATP</name>
        <dbReference type="ChEBI" id="CHEBI:30616"/>
    </ligand>
</feature>
<dbReference type="SFLD" id="SFLDF00027">
    <property type="entry name" value="p-type_atpase"/>
    <property type="match status" value="1"/>
</dbReference>
<feature type="binding site" evidence="15">
    <location>
        <position position="901"/>
    </location>
    <ligand>
        <name>ATP</name>
        <dbReference type="ChEBI" id="CHEBI:30616"/>
    </ligand>
</feature>
<feature type="binding site" evidence="15">
    <location>
        <position position="820"/>
    </location>
    <ligand>
        <name>ATP</name>
        <dbReference type="ChEBI" id="CHEBI:30616"/>
    </ligand>
</feature>
<dbReference type="FunFam" id="3.40.1110.10:FF:000087">
    <property type="entry name" value="Phospholipid-transporting ATPase"/>
    <property type="match status" value="1"/>
</dbReference>
<evidence type="ECO:0000256" key="2">
    <source>
        <dbReference type="ARBA" id="ARBA00008109"/>
    </source>
</evidence>
<comment type="similarity">
    <text evidence="2 17">Belongs to the cation transport ATPase (P-type) (TC 3.A.3) family. Type IV subfamily.</text>
</comment>
<keyword evidence="9 17" id="KW-1278">Translocase</keyword>
<evidence type="ECO:0000259" key="19">
    <source>
        <dbReference type="Pfam" id="PF16209"/>
    </source>
</evidence>
<dbReference type="Pfam" id="PF16212">
    <property type="entry name" value="PhoLip_ATPase_C"/>
    <property type="match status" value="1"/>
</dbReference>
<dbReference type="InterPro" id="IPR008250">
    <property type="entry name" value="ATPase_P-typ_transduc_dom_A_sf"/>
</dbReference>
<dbReference type="GO" id="GO:0005524">
    <property type="term" value="F:ATP binding"/>
    <property type="evidence" value="ECO:0007669"/>
    <property type="project" value="UniProtKB-UniRule"/>
</dbReference>
<feature type="binding site" evidence="16">
    <location>
        <position position="1074"/>
    </location>
    <ligand>
        <name>Mg(2+)</name>
        <dbReference type="ChEBI" id="CHEBI:18420"/>
    </ligand>
</feature>
<evidence type="ECO:0000256" key="5">
    <source>
        <dbReference type="ARBA" id="ARBA00022723"/>
    </source>
</evidence>
<dbReference type="Gene3D" id="2.70.150.10">
    <property type="entry name" value="Calcium-transporting ATPase, cytoplasmic transduction domain A"/>
    <property type="match status" value="1"/>
</dbReference>
<feature type="binding site" evidence="15">
    <location>
        <position position="586"/>
    </location>
    <ligand>
        <name>ATP</name>
        <dbReference type="ChEBI" id="CHEBI:30616"/>
    </ligand>
</feature>
<feature type="domain" description="P-type ATPase N-terminal" evidence="19">
    <location>
        <begin position="117"/>
        <end position="177"/>
    </location>
</feature>
<feature type="binding site" evidence="15">
    <location>
        <position position="785"/>
    </location>
    <ligand>
        <name>ATP</name>
        <dbReference type="ChEBI" id="CHEBI:30616"/>
    </ligand>
</feature>
<feature type="transmembrane region" description="Helical" evidence="17">
    <location>
        <begin position="1159"/>
        <end position="1180"/>
    </location>
</feature>
<feature type="compositionally biased region" description="Polar residues" evidence="18">
    <location>
        <begin position="1413"/>
        <end position="1430"/>
    </location>
</feature>
<feature type="transmembrane region" description="Helical" evidence="17">
    <location>
        <begin position="468"/>
        <end position="488"/>
    </location>
</feature>
<dbReference type="Gene3D" id="1.20.1110.10">
    <property type="entry name" value="Calcium-transporting ATPase, transmembrane domain"/>
    <property type="match status" value="1"/>
</dbReference>
<feature type="region of interest" description="Disordered" evidence="18">
    <location>
        <begin position="256"/>
        <end position="302"/>
    </location>
</feature>
<feature type="transmembrane region" description="Helical" evidence="17">
    <location>
        <begin position="151"/>
        <end position="168"/>
    </location>
</feature>
<feature type="binding site" evidence="15">
    <location>
        <position position="759"/>
    </location>
    <ligand>
        <name>ATP</name>
        <dbReference type="ChEBI" id="CHEBI:30616"/>
    </ligand>
</feature>
<dbReference type="PRINTS" id="PR00119">
    <property type="entry name" value="CATATPASE"/>
</dbReference>
<dbReference type="Pfam" id="PF13246">
    <property type="entry name" value="Cation_ATPase"/>
    <property type="match status" value="1"/>
</dbReference>
<feature type="region of interest" description="Disordered" evidence="18">
    <location>
        <begin position="1381"/>
        <end position="1430"/>
    </location>
</feature>
<evidence type="ECO:0000256" key="15">
    <source>
        <dbReference type="PIRSR" id="PIRSR606539-2"/>
    </source>
</evidence>
<evidence type="ECO:0000256" key="13">
    <source>
        <dbReference type="ARBA" id="ARBA00049128"/>
    </source>
</evidence>
<comment type="catalytic activity">
    <reaction evidence="12 17">
        <text>ATP + H2O + phospholipidSide 1 = ADP + phosphate + phospholipidSide 2.</text>
        <dbReference type="EC" id="7.6.2.1"/>
    </reaction>
</comment>
<evidence type="ECO:0000256" key="17">
    <source>
        <dbReference type="RuleBase" id="RU362033"/>
    </source>
</evidence>
<dbReference type="GO" id="GO:0045332">
    <property type="term" value="P:phospholipid translocation"/>
    <property type="evidence" value="ECO:0007669"/>
    <property type="project" value="TreeGrafter"/>
</dbReference>
<feature type="transmembrane region" description="Helical" evidence="17">
    <location>
        <begin position="516"/>
        <end position="536"/>
    </location>
</feature>
<dbReference type="Gene3D" id="3.40.50.1000">
    <property type="entry name" value="HAD superfamily/HAD-like"/>
    <property type="match status" value="2"/>
</dbReference>
<feature type="binding site" evidence="15">
    <location>
        <position position="1044"/>
    </location>
    <ligand>
        <name>ATP</name>
        <dbReference type="ChEBI" id="CHEBI:30616"/>
    </ligand>
</feature>
<feature type="transmembrane region" description="Helical" evidence="17">
    <location>
        <begin position="1210"/>
        <end position="1233"/>
    </location>
</feature>
<sequence>MPVLRDDRPVSTDDSLTESGRSSAAYSVRSFILDVHGLLVSSLGLLISFFTPKNWTRGQRTSRKSANAMKGRWDKFLIAYDRLSDFSVENLFIRKRPPGPRRTVYVNEELPEESKDKKGRVNKEWLFTPNQVITSKYTVLTFLPRNILEQFRRVANMFFLAIAILQFFDKFSTISPGLVILPLLIVVAITGAKDAYEDVKRHQSDNRVNRSHTLVLAGGSWHNPNHTIPKPSDPFHSLNLLRIPNKVPWFSKHTDERPDVEKAAAEEAPPLAPAGDVEFDDPSLAPPKDGDHHHHHIHRPSFLGGHHESGLVHWRKCMWEDVKVGDFVKIYDNEPLPADILICATSEEENVAYIETKNLDGETNLKSRNAVTSLTDLKNSLSCADSRLTVDCDRPDNNMFRLNAAVNRDGQTVPVDIQTTLLRGTVLRNTSWVIGLVLFTGEDTKIVLNSGGTPSKRSKVERQMNPQVFLNLLILAIMAVVCAIADSVNEHHYFPRSAPWLFWDDRSDDNPSINGLVTWAFALITFQNIVPISLYISIEFVRTCQAAFIYFDSDMYYEKTKQPTLARSWNLSDDLGQIEYIFSDKTGTLTQNSMIFRMCSINGKSYSGTMEEQAAKAPTPVLDKELADRPSVNSDASSSDTATAPIVHKPEVKFIAPELSADIADAVNSSSSADTRARTIHGFFSVLSLCHTVLTGTNPDTGRLEYKAQSPDEAALVQAAADVGYAFRGRDRETLSVHTPFSTGPDDVDKYELLNILDFTSARKRMSVIVRKLDDDDNRVFLLMKGADNVVLERLRPGSDEVLKKTTEDHLSEFANNGLRTLTLAYRIVGDEEYATWSKQYHAATVAMENREEMIEEASAAIEHDLRLLGATAIEDSLQEGVPETIADLKRAGIKIWVATGDKLETAIAIGHSTNLIGKQSNIIVIRGGGEGSRPVSQQLIGAIEEFFPDSGILDGDGADIKEKALNLGRVSSRRSGSGITGMPPLRRVETGISSIVGEGNGERPGGFVLVIDGSALGYAFKDEENKDILLRLAMQCEGVICCRVSPLQKALVVKLVKDGLGTMTLAIGDGANDVSMIQAADVGVGISGEEGLQAVNSSDYAIAQFRFLKKLLLVHGHWSYARNGNMILNFFYKNIVCIGVLWWFQIYCGWSSNYVFEYTYLLFWNSFWTIAPVIAIGLFDRIVDADILMAIPELYKYGREGHWFGMKSFSIYMMDAVIQSAVIFFITLYGYFSPTARSDGYDQHLVEFSTAMVFAAVFTANGFNGMNTAVWTGWVFFAIFLGIALLWLYTIVYSEISPGWFYTPVFGNNRFLFRSPLFWFSVFLTTCVALLPRYISKAYKFGFAPDDFAILRYIRKTNPSFDFTRQNVFIDDEGNAGLKAMRRQPSEQSIGLERRTTRSSAADAASVRSARQPSNIDPRSASRTDMSTGIRSVHRGFDFATEEHGVAMQRIQTNLSSRRNLALAQDDEATEGASGKRRTRKGDGDHHRFSIRRDFLKRRPPSS</sequence>
<dbReference type="InterPro" id="IPR023214">
    <property type="entry name" value="HAD_sf"/>
</dbReference>
<evidence type="ECO:0000256" key="14">
    <source>
        <dbReference type="PIRSR" id="PIRSR606539-1"/>
    </source>
</evidence>
<evidence type="ECO:0000259" key="20">
    <source>
        <dbReference type="Pfam" id="PF16212"/>
    </source>
</evidence>
<keyword evidence="5 16" id="KW-0479">Metal-binding</keyword>
<feature type="binding site" evidence="15">
    <location>
        <position position="1073"/>
    </location>
    <ligand>
        <name>ATP</name>
        <dbReference type="ChEBI" id="CHEBI:30616"/>
    </ligand>
</feature>
<dbReference type="InterPro" id="IPR036412">
    <property type="entry name" value="HAD-like_sf"/>
</dbReference>
<dbReference type="Proteomes" id="UP000054007">
    <property type="component" value="Unassembled WGS sequence"/>
</dbReference>
<keyword evidence="4 17" id="KW-0812">Transmembrane</keyword>
<keyword evidence="8 16" id="KW-0460">Magnesium</keyword>
<evidence type="ECO:0000256" key="9">
    <source>
        <dbReference type="ARBA" id="ARBA00022967"/>
    </source>
</evidence>
<keyword evidence="11 17" id="KW-0472">Membrane</keyword>
<protein>
    <recommendedName>
        <fullName evidence="17">Phospholipid-transporting ATPase</fullName>
        <ecNumber evidence="17">7.6.2.1</ecNumber>
    </recommendedName>
</protein>
<dbReference type="InterPro" id="IPR032630">
    <property type="entry name" value="P_typ_ATPase_c"/>
</dbReference>
<comment type="subcellular location">
    <subcellularLocation>
        <location evidence="1 17">Membrane</location>
        <topology evidence="1 17">Multi-pass membrane protein</topology>
    </subcellularLocation>
</comment>
<feature type="transmembrane region" description="Helical" evidence="17">
    <location>
        <begin position="1271"/>
        <end position="1292"/>
    </location>
</feature>
<dbReference type="InterPro" id="IPR032631">
    <property type="entry name" value="P-type_ATPase_N"/>
</dbReference>
<feature type="binding site" evidence="16">
    <location>
        <position position="584"/>
    </location>
    <ligand>
        <name>Mg(2+)</name>
        <dbReference type="ChEBI" id="CHEBI:18420"/>
    </ligand>
</feature>
<dbReference type="PANTHER" id="PTHR24092">
    <property type="entry name" value="PROBABLE PHOSPHOLIPID-TRANSPORTING ATPASE"/>
    <property type="match status" value="1"/>
</dbReference>
<dbReference type="SUPFAM" id="SSF81653">
    <property type="entry name" value="Calcium ATPase, transduction domain A"/>
    <property type="match status" value="1"/>
</dbReference>
<dbReference type="SUPFAM" id="SSF81665">
    <property type="entry name" value="Calcium ATPase, transmembrane domain M"/>
    <property type="match status" value="1"/>
</dbReference>
<dbReference type="OrthoDB" id="377733at2759"/>
<dbReference type="FunFam" id="3.40.50.1000:FF:000001">
    <property type="entry name" value="Phospholipid-transporting ATPase IC"/>
    <property type="match status" value="1"/>
</dbReference>
<dbReference type="GO" id="GO:0016887">
    <property type="term" value="F:ATP hydrolysis activity"/>
    <property type="evidence" value="ECO:0007669"/>
    <property type="project" value="InterPro"/>
</dbReference>
<dbReference type="GO" id="GO:0140326">
    <property type="term" value="F:ATPase-coupled intramembrane lipid transporter activity"/>
    <property type="evidence" value="ECO:0007669"/>
    <property type="project" value="UniProtKB-EC"/>
</dbReference>
<dbReference type="NCBIfam" id="TIGR01652">
    <property type="entry name" value="ATPase-Plipid"/>
    <property type="match status" value="1"/>
</dbReference>
<feature type="binding site" evidence="16">
    <location>
        <position position="1070"/>
    </location>
    <ligand>
        <name>Mg(2+)</name>
        <dbReference type="ChEBI" id="CHEBI:18420"/>
    </ligand>
</feature>
<dbReference type="PROSITE" id="PS00154">
    <property type="entry name" value="ATPASE_E1_E2"/>
    <property type="match status" value="1"/>
</dbReference>
<dbReference type="GO" id="GO:0000287">
    <property type="term" value="F:magnesium ion binding"/>
    <property type="evidence" value="ECO:0007669"/>
    <property type="project" value="UniProtKB-UniRule"/>
</dbReference>
<evidence type="ECO:0000256" key="4">
    <source>
        <dbReference type="ARBA" id="ARBA00022692"/>
    </source>
</evidence>
<evidence type="ECO:0000256" key="1">
    <source>
        <dbReference type="ARBA" id="ARBA00004141"/>
    </source>
</evidence>
<feature type="binding site" evidence="15">
    <location>
        <position position="584"/>
    </location>
    <ligand>
        <name>ATP</name>
        <dbReference type="ChEBI" id="CHEBI:30616"/>
    </ligand>
</feature>
<comment type="catalytic activity">
    <reaction evidence="13">
        <text>a 1,2-diacyl-sn-glycero-3-phosphoethanolamine(out) + ATP + H2O = a 1,2-diacyl-sn-glycero-3-phosphoethanolamine(in) + ADP + phosphate + H(+)</text>
        <dbReference type="Rhea" id="RHEA:66132"/>
        <dbReference type="ChEBI" id="CHEBI:15377"/>
        <dbReference type="ChEBI" id="CHEBI:15378"/>
        <dbReference type="ChEBI" id="CHEBI:30616"/>
        <dbReference type="ChEBI" id="CHEBI:43474"/>
        <dbReference type="ChEBI" id="CHEBI:64612"/>
        <dbReference type="ChEBI" id="CHEBI:456216"/>
    </reaction>
    <physiologicalReaction direction="left-to-right" evidence="13">
        <dbReference type="Rhea" id="RHEA:66133"/>
    </physiologicalReaction>
</comment>
<feature type="transmembrane region" description="Helical" evidence="17">
    <location>
        <begin position="1128"/>
        <end position="1147"/>
    </location>
</feature>
<feature type="binding site" evidence="15">
    <location>
        <position position="900"/>
    </location>
    <ligand>
        <name>ATP</name>
        <dbReference type="ChEBI" id="CHEBI:30616"/>
    </ligand>
</feature>
<evidence type="ECO:0000256" key="6">
    <source>
        <dbReference type="ARBA" id="ARBA00022741"/>
    </source>
</evidence>
<feature type="region of interest" description="Disordered" evidence="18">
    <location>
        <begin position="1464"/>
        <end position="1504"/>
    </location>
</feature>
<keyword evidence="22" id="KW-1185">Reference proteome</keyword>
<feature type="transmembrane region" description="Helical" evidence="17">
    <location>
        <begin position="31"/>
        <end position="50"/>
    </location>
</feature>
<evidence type="ECO:0000256" key="12">
    <source>
        <dbReference type="ARBA" id="ARBA00034036"/>
    </source>
</evidence>
<dbReference type="InterPro" id="IPR023299">
    <property type="entry name" value="ATPase_P-typ_cyto_dom_N"/>
</dbReference>
<dbReference type="InterPro" id="IPR006539">
    <property type="entry name" value="P-type_ATPase_IV"/>
</dbReference>
<dbReference type="InterPro" id="IPR001757">
    <property type="entry name" value="P_typ_ATPase"/>
</dbReference>
<evidence type="ECO:0000256" key="8">
    <source>
        <dbReference type="ARBA" id="ARBA00022842"/>
    </source>
</evidence>
<feature type="binding site" evidence="15">
    <location>
        <position position="1074"/>
    </location>
    <ligand>
        <name>ATP</name>
        <dbReference type="ChEBI" id="CHEBI:30616"/>
    </ligand>
</feature>
<feature type="compositionally biased region" description="Basic and acidic residues" evidence="18">
    <location>
        <begin position="256"/>
        <end position="265"/>
    </location>
</feature>
<reference evidence="21 22" key="1">
    <citation type="journal article" date="2015" name="Fungal Genet. Biol.">
        <title>Evolution of novel wood decay mechanisms in Agaricales revealed by the genome sequences of Fistulina hepatica and Cylindrobasidium torrendii.</title>
        <authorList>
            <person name="Floudas D."/>
            <person name="Held B.W."/>
            <person name="Riley R."/>
            <person name="Nagy L.G."/>
            <person name="Koehler G."/>
            <person name="Ransdell A.S."/>
            <person name="Younus H."/>
            <person name="Chow J."/>
            <person name="Chiniquy J."/>
            <person name="Lipzen A."/>
            <person name="Tritt A."/>
            <person name="Sun H."/>
            <person name="Haridas S."/>
            <person name="LaButti K."/>
            <person name="Ohm R.A."/>
            <person name="Kues U."/>
            <person name="Blanchette R.A."/>
            <person name="Grigoriev I.V."/>
            <person name="Minto R.E."/>
            <person name="Hibbett D.S."/>
        </authorList>
    </citation>
    <scope>NUCLEOTIDE SEQUENCE [LARGE SCALE GENOMIC DNA]</scope>
    <source>
        <strain evidence="21 22">FP15055 ss-10</strain>
    </source>
</reference>
<dbReference type="InterPro" id="IPR023298">
    <property type="entry name" value="ATPase_P-typ_TM_dom_sf"/>
</dbReference>
<feature type="binding site" evidence="15">
    <location>
        <position position="713"/>
    </location>
    <ligand>
        <name>ATP</name>
        <dbReference type="ChEBI" id="CHEBI:30616"/>
    </ligand>
</feature>
<evidence type="ECO:0000256" key="10">
    <source>
        <dbReference type="ARBA" id="ARBA00022989"/>
    </source>
</evidence>
<feature type="compositionally biased region" description="Basic and acidic residues" evidence="18">
    <location>
        <begin position="1482"/>
        <end position="1495"/>
    </location>
</feature>
<dbReference type="NCBIfam" id="TIGR01494">
    <property type="entry name" value="ATPase_P-type"/>
    <property type="match status" value="1"/>
</dbReference>
<accession>A0A0D7BUV6</accession>
<dbReference type="InterPro" id="IPR018303">
    <property type="entry name" value="ATPase_P-typ_P_site"/>
</dbReference>
<feature type="compositionally biased region" description="Low complexity" evidence="18">
    <location>
        <begin position="1399"/>
        <end position="1412"/>
    </location>
</feature>
<feature type="active site" description="4-aspartylphosphate intermediate" evidence="14">
    <location>
        <position position="584"/>
    </location>
</feature>
<feature type="binding site" evidence="15">
    <location>
        <position position="1050"/>
    </location>
    <ligand>
        <name>ATP</name>
        <dbReference type="ChEBI" id="CHEBI:30616"/>
    </ligand>
</feature>
<evidence type="ECO:0000313" key="21">
    <source>
        <dbReference type="EMBL" id="KIY73969.1"/>
    </source>
</evidence>
<evidence type="ECO:0000256" key="11">
    <source>
        <dbReference type="ARBA" id="ARBA00023136"/>
    </source>
</evidence>